<evidence type="ECO:0000313" key="2">
    <source>
        <dbReference type="EMBL" id="RAV77707.1"/>
    </source>
</evidence>
<name>A0A329P050_9LACT</name>
<feature type="region of interest" description="Disordered" evidence="1">
    <location>
        <begin position="57"/>
        <end position="185"/>
    </location>
</feature>
<evidence type="ECO:0000313" key="3">
    <source>
        <dbReference type="Proteomes" id="UP000251923"/>
    </source>
</evidence>
<dbReference type="RefSeq" id="WP_064293192.1">
    <property type="nucleotide sequence ID" value="NZ_JASODG010000011.1"/>
</dbReference>
<feature type="compositionally biased region" description="Low complexity" evidence="1">
    <location>
        <begin position="103"/>
        <end position="112"/>
    </location>
</feature>
<dbReference type="EMBL" id="QMHM01000020">
    <property type="protein sequence ID" value="RAV77707.1"/>
    <property type="molecule type" value="Genomic_DNA"/>
</dbReference>
<dbReference type="GeneID" id="86971566"/>
<dbReference type="Pfam" id="PF07373">
    <property type="entry name" value="CAMP_factor"/>
    <property type="match status" value="2"/>
</dbReference>
<accession>A0A329P050</accession>
<sequence>MSQSTTQLHILLSRKVSKGALSLAFGMTMLFASQEAVLAAEIDQVESNQAAEQSLVIPDQQGQDHDAVLEESQTIESEAETETALPEAEIKDLEEELAEKAAEAPQEYQQEASPVESEELGQHEEVSEPKELSPERSTNTNKEETSPVEDSEKDLDKTSEKAEKDEKEETEAVDGEATGKDKQAVKVEKVDDDYKQVNQEKGRASEEEAIDFAALENFAKENPAGFNKVLSVAIAVSVQDEDRATSEEVLKTLGEVLVDNELNHELLVELSKFVIRYGELGPDESETHHIVEGQPSVSRASGFSFYAAGEDKPAVSFEDFEKLVAKVTGTTDSVLSLLENLQKGERPAAGIGAIMDSILPVNLNFTKIGELIQRIAELKAEAVRQDVYLSTEVVGAIAELIPSEVTFNGTPVNYVLDKLGQMAMDIGRSVADGMVVSYHPGSFYNPNTLRLRAQVLRKGAELIKTATSEWRMKPQIVHSKAGLEITHAFMSVVDPFSTAERLTKRLNELEALEVFGNAYRNITPKDIATTYIKEKLDKAIWDTRFKRDEYILSKVPFDVYHKLNKAITRAVGVQLYSETRVYQIDDAVAELEAAYGDALAYLESIPADQQIAPNALKRELKDLIWNTRFERDGSILGNVPTEVYTALNATLTKAVGLQLDLHAKTVDVKAAMEEIKAQLGEARETAQAILNARASKERKLELRDLIGEVRSIRDSELLGKVSFDAYNHLNQVITKAVGTRLNLKASNAEVDEAANTLRQALAAARAELV</sequence>
<reference evidence="2 3" key="1">
    <citation type="submission" date="2018-04" db="EMBL/GenBank/DDBJ databases">
        <title>Aerococcus urinae genomes.</title>
        <authorList>
            <person name="Hilt E."/>
            <person name="Gilbert N.M."/>
            <person name="Thomas-White K."/>
            <person name="Putonti C."/>
            <person name="Lewis A.L."/>
            <person name="Visck K.L."/>
            <person name="Wolfe A.J."/>
        </authorList>
    </citation>
    <scope>NUCLEOTIDE SEQUENCE [LARGE SCALE GENOMIC DNA]</scope>
    <source>
        <strain evidence="2 3">UMB7480</strain>
    </source>
</reference>
<evidence type="ECO:0000256" key="1">
    <source>
        <dbReference type="SAM" id="MobiDB-lite"/>
    </source>
</evidence>
<gene>
    <name evidence="2" type="ORF">DBT54_08250</name>
</gene>
<dbReference type="InterPro" id="IPR010860">
    <property type="entry name" value="CAMP_factor"/>
</dbReference>
<feature type="compositionally biased region" description="Basic and acidic residues" evidence="1">
    <location>
        <begin position="154"/>
        <end position="167"/>
    </location>
</feature>
<protein>
    <submittedName>
        <fullName evidence="2">Uncharacterized protein</fullName>
    </submittedName>
</protein>
<organism evidence="2 3">
    <name type="scientific">Aerococcus urinae</name>
    <dbReference type="NCBI Taxonomy" id="1376"/>
    <lineage>
        <taxon>Bacteria</taxon>
        <taxon>Bacillati</taxon>
        <taxon>Bacillota</taxon>
        <taxon>Bacilli</taxon>
        <taxon>Lactobacillales</taxon>
        <taxon>Aerococcaceae</taxon>
        <taxon>Aerococcus</taxon>
    </lineage>
</organism>
<dbReference type="AlphaFoldDB" id="A0A329P050"/>
<comment type="caution">
    <text evidence="2">The sequence shown here is derived from an EMBL/GenBank/DDBJ whole genome shotgun (WGS) entry which is preliminary data.</text>
</comment>
<proteinExistence type="predicted"/>
<dbReference type="Proteomes" id="UP000251923">
    <property type="component" value="Unassembled WGS sequence"/>
</dbReference>
<feature type="compositionally biased region" description="Basic and acidic residues" evidence="1">
    <location>
        <begin position="120"/>
        <end position="134"/>
    </location>
</feature>